<sequence>MVRCMLEVCGEGGGARGWEAVMVRFAFLGRVSTEDLQDPVESRRWQLSRAERLVASRGRIVAEFFDVGQSRAVAWQRRPESGRLLEALEDPDRGFDAVVVGEPQRVFYDNQFGLIFPLFVHFQVGLWVPEVGGALDPDSEAHCLIMSVYAGMSRAERRRIQVRVRAAMLAQAEFEGRFLGGRPPYGYRLADAGPHPNPAMAALGARSHRLELDPQAAPIVEQIFALRLAGYGARRIAGVLDADRIPCPSAHDPARNRHRAGAGWTVGTVLALLRNPRYTGFEVWNKQSKVEVLIDPHNVGLGTRTVMRWNPHAAWVPSQRQVHPAIVSVDDFQHAQRTRALRRVHRTYLLRGLLRCALCGRRMEGAWNNGRANYRCHHLRATGTDLPRSVFVREDKIVPHLAALLIRFKAESMSPCSLGDADIPRDVAGQVAMCRELGLTLRYDHRTQSLTVRSHQGDIAIRLL</sequence>
<dbReference type="Gene3D" id="3.40.50.1390">
    <property type="entry name" value="Resolvase, N-terminal catalytic domain"/>
    <property type="match status" value="1"/>
</dbReference>
<reference evidence="2 3" key="1">
    <citation type="submission" date="2019-05" db="EMBL/GenBank/DDBJ databases">
        <title>Draft genome sequence of Actinomadura sp. 14C53.</title>
        <authorList>
            <person name="Saricaoglu S."/>
            <person name="Isik K."/>
        </authorList>
    </citation>
    <scope>NUCLEOTIDE SEQUENCE [LARGE SCALE GENOMIC DNA]</scope>
    <source>
        <strain evidence="2 3">14C53</strain>
    </source>
</reference>
<dbReference type="InterPro" id="IPR050639">
    <property type="entry name" value="SSR_resolvase"/>
</dbReference>
<protein>
    <submittedName>
        <fullName evidence="2">Recombinase family protein</fullName>
    </submittedName>
</protein>
<proteinExistence type="predicted"/>
<dbReference type="Proteomes" id="UP000309174">
    <property type="component" value="Unassembled WGS sequence"/>
</dbReference>
<dbReference type="EMBL" id="VCKW01000162">
    <property type="protein sequence ID" value="TMQ92530.1"/>
    <property type="molecule type" value="Genomic_DNA"/>
</dbReference>
<comment type="caution">
    <text evidence="2">The sequence shown here is derived from an EMBL/GenBank/DDBJ whole genome shotgun (WGS) entry which is preliminary data.</text>
</comment>
<dbReference type="PANTHER" id="PTHR30461">
    <property type="entry name" value="DNA-INVERTASE FROM LAMBDOID PROPHAGE"/>
    <property type="match status" value="1"/>
</dbReference>
<evidence type="ECO:0000313" key="3">
    <source>
        <dbReference type="Proteomes" id="UP000309174"/>
    </source>
</evidence>
<gene>
    <name evidence="2" type="ORF">ETD83_27125</name>
</gene>
<dbReference type="Pfam" id="PF00239">
    <property type="entry name" value="Resolvase"/>
    <property type="match status" value="1"/>
</dbReference>
<dbReference type="Pfam" id="PF13408">
    <property type="entry name" value="Zn_ribbon_recom"/>
    <property type="match status" value="1"/>
</dbReference>
<dbReference type="PANTHER" id="PTHR30461:SF23">
    <property type="entry name" value="DNA RECOMBINASE-RELATED"/>
    <property type="match status" value="1"/>
</dbReference>
<dbReference type="OrthoDB" id="9785707at2"/>
<dbReference type="PROSITE" id="PS51737">
    <property type="entry name" value="RECOMBINASE_DNA_BIND"/>
    <property type="match status" value="1"/>
</dbReference>
<dbReference type="SMART" id="SM00857">
    <property type="entry name" value="Resolvase"/>
    <property type="match status" value="1"/>
</dbReference>
<dbReference type="CDD" id="cd00338">
    <property type="entry name" value="Ser_Recombinase"/>
    <property type="match status" value="1"/>
</dbReference>
<accession>A0A5C4J5W8</accession>
<dbReference type="InterPro" id="IPR011109">
    <property type="entry name" value="DNA_bind_recombinase_dom"/>
</dbReference>
<dbReference type="Pfam" id="PF07508">
    <property type="entry name" value="Recombinase"/>
    <property type="match status" value="1"/>
</dbReference>
<name>A0A5C4J5W8_9ACTN</name>
<dbReference type="GO" id="GO:0003677">
    <property type="term" value="F:DNA binding"/>
    <property type="evidence" value="ECO:0007669"/>
    <property type="project" value="InterPro"/>
</dbReference>
<dbReference type="InterPro" id="IPR025827">
    <property type="entry name" value="Zn_ribbon_recom_dom"/>
</dbReference>
<dbReference type="SUPFAM" id="SSF53041">
    <property type="entry name" value="Resolvase-like"/>
    <property type="match status" value="1"/>
</dbReference>
<dbReference type="InterPro" id="IPR036162">
    <property type="entry name" value="Resolvase-like_N_sf"/>
</dbReference>
<dbReference type="InterPro" id="IPR038109">
    <property type="entry name" value="DNA_bind_recomb_sf"/>
</dbReference>
<keyword evidence="3" id="KW-1185">Reference proteome</keyword>
<dbReference type="AlphaFoldDB" id="A0A5C4J5W8"/>
<evidence type="ECO:0000259" key="1">
    <source>
        <dbReference type="PROSITE" id="PS51737"/>
    </source>
</evidence>
<evidence type="ECO:0000313" key="2">
    <source>
        <dbReference type="EMBL" id="TMQ92530.1"/>
    </source>
</evidence>
<dbReference type="Gene3D" id="3.90.1750.20">
    <property type="entry name" value="Putative Large Serine Recombinase, Chain B, Domain 2"/>
    <property type="match status" value="1"/>
</dbReference>
<organism evidence="2 3">
    <name type="scientific">Actinomadura soli</name>
    <dbReference type="NCBI Taxonomy" id="2508997"/>
    <lineage>
        <taxon>Bacteria</taxon>
        <taxon>Bacillati</taxon>
        <taxon>Actinomycetota</taxon>
        <taxon>Actinomycetes</taxon>
        <taxon>Streptosporangiales</taxon>
        <taxon>Thermomonosporaceae</taxon>
        <taxon>Actinomadura</taxon>
    </lineage>
</organism>
<feature type="domain" description="Recombinase" evidence="1">
    <location>
        <begin position="184"/>
        <end position="347"/>
    </location>
</feature>
<dbReference type="GO" id="GO:0000150">
    <property type="term" value="F:DNA strand exchange activity"/>
    <property type="evidence" value="ECO:0007669"/>
    <property type="project" value="InterPro"/>
</dbReference>
<dbReference type="InterPro" id="IPR006119">
    <property type="entry name" value="Resolv_N"/>
</dbReference>